<organism evidence="1 2">
    <name type="scientific">Calothrix parietina FACHB-288</name>
    <dbReference type="NCBI Taxonomy" id="2692896"/>
    <lineage>
        <taxon>Bacteria</taxon>
        <taxon>Bacillati</taxon>
        <taxon>Cyanobacteriota</taxon>
        <taxon>Cyanophyceae</taxon>
        <taxon>Nostocales</taxon>
        <taxon>Calotrichaceae</taxon>
        <taxon>Calothrix</taxon>
    </lineage>
</organism>
<protein>
    <submittedName>
        <fullName evidence="1">Uncharacterized protein</fullName>
    </submittedName>
</protein>
<keyword evidence="2" id="KW-1185">Reference proteome</keyword>
<dbReference type="RefSeq" id="WP_190549511.1">
    <property type="nucleotide sequence ID" value="NZ_CAWPNO010000102.1"/>
</dbReference>
<reference evidence="1 2" key="1">
    <citation type="journal article" date="2020" name="ISME J.">
        <title>Comparative genomics reveals insights into cyanobacterial evolution and habitat adaptation.</title>
        <authorList>
            <person name="Chen M.Y."/>
            <person name="Teng W.K."/>
            <person name="Zhao L."/>
            <person name="Hu C.X."/>
            <person name="Zhou Y.K."/>
            <person name="Han B.P."/>
            <person name="Song L.R."/>
            <person name="Shu W.S."/>
        </authorList>
    </citation>
    <scope>NUCLEOTIDE SEQUENCE [LARGE SCALE GENOMIC DNA]</scope>
    <source>
        <strain evidence="1 2">FACHB-288</strain>
    </source>
</reference>
<sequence>MIPIILGAAALATGAVGAIKGAEGIGNMNQAKEIGERSQKLYESHIRQLKIVWENTNKVAEEYGELQIDIKVRTIGRFVAFIERIGQRGSQTDRQFLAGLKEISVQQLQDYKATVVEAEEFYKGFASAAGAGVTAGAGAVGLAYSFGTVAVPQLFGLFSTQVAISQLSGVAALQGTVSFLGGGGMAVGGAVLGGVALGPTLAVGGFILAGKGEEALTKAREYEAKINTEIAKIEIVRDFLPQVRRRITELSALVENLNYYAVVSLNDLESRPFDRNRDAKNFQQVALVIKALAEIMKTPILDSQGQLNPASAAIQAKYRTLGDY</sequence>
<accession>A0ABR8AIM1</accession>
<evidence type="ECO:0000313" key="1">
    <source>
        <dbReference type="EMBL" id="MBD2199739.1"/>
    </source>
</evidence>
<gene>
    <name evidence="1" type="ORF">H6G24_30415</name>
</gene>
<dbReference type="Proteomes" id="UP000658514">
    <property type="component" value="Unassembled WGS sequence"/>
</dbReference>
<proteinExistence type="predicted"/>
<comment type="caution">
    <text evidence="1">The sequence shown here is derived from an EMBL/GenBank/DDBJ whole genome shotgun (WGS) entry which is preliminary data.</text>
</comment>
<dbReference type="EMBL" id="JACJQH010000066">
    <property type="protein sequence ID" value="MBD2199739.1"/>
    <property type="molecule type" value="Genomic_DNA"/>
</dbReference>
<evidence type="ECO:0000313" key="2">
    <source>
        <dbReference type="Proteomes" id="UP000658514"/>
    </source>
</evidence>
<name>A0ABR8AIM1_9CYAN</name>